<dbReference type="GeneID" id="89968326"/>
<dbReference type="GO" id="GO:0005886">
    <property type="term" value="C:plasma membrane"/>
    <property type="evidence" value="ECO:0007669"/>
    <property type="project" value="TreeGrafter"/>
</dbReference>
<dbReference type="InterPro" id="IPR036291">
    <property type="entry name" value="NAD(P)-bd_dom_sf"/>
</dbReference>
<proteinExistence type="inferred from homology"/>
<dbReference type="GO" id="GO:0005739">
    <property type="term" value="C:mitochondrion"/>
    <property type="evidence" value="ECO:0007669"/>
    <property type="project" value="TreeGrafter"/>
</dbReference>
<comment type="caution">
    <text evidence="3">The sequence shown here is derived from an EMBL/GenBank/DDBJ whole genome shotgun (WGS) entry which is preliminary data.</text>
</comment>
<dbReference type="PANTHER" id="PTHR12286">
    <property type="entry name" value="SACCHAROPINE DEHYDROGENASE-LIKE OXIDOREDUCTASE"/>
    <property type="match status" value="1"/>
</dbReference>
<organism evidence="3 4">
    <name type="scientific">Exophiala bonariae</name>
    <dbReference type="NCBI Taxonomy" id="1690606"/>
    <lineage>
        <taxon>Eukaryota</taxon>
        <taxon>Fungi</taxon>
        <taxon>Dikarya</taxon>
        <taxon>Ascomycota</taxon>
        <taxon>Pezizomycotina</taxon>
        <taxon>Eurotiomycetes</taxon>
        <taxon>Chaetothyriomycetidae</taxon>
        <taxon>Chaetothyriales</taxon>
        <taxon>Herpotrichiellaceae</taxon>
        <taxon>Exophiala</taxon>
    </lineage>
</organism>
<dbReference type="PANTHER" id="PTHR12286:SF5">
    <property type="entry name" value="SACCHAROPINE DEHYDROGENASE-LIKE OXIDOREDUCTASE"/>
    <property type="match status" value="1"/>
</dbReference>
<dbReference type="GO" id="GO:0009247">
    <property type="term" value="P:glycolipid biosynthetic process"/>
    <property type="evidence" value="ECO:0007669"/>
    <property type="project" value="TreeGrafter"/>
</dbReference>
<dbReference type="InterPro" id="IPR051276">
    <property type="entry name" value="Saccharopine_DH-like_oxidrdct"/>
</dbReference>
<protein>
    <recommendedName>
        <fullName evidence="2">Saccharopine dehydrogenase NADP binding domain-containing protein</fullName>
    </recommendedName>
</protein>
<evidence type="ECO:0000313" key="4">
    <source>
        <dbReference type="Proteomes" id="UP001358417"/>
    </source>
</evidence>
<evidence type="ECO:0000313" key="3">
    <source>
        <dbReference type="EMBL" id="KAK5064271.1"/>
    </source>
</evidence>
<dbReference type="Proteomes" id="UP001358417">
    <property type="component" value="Unassembled WGS sequence"/>
</dbReference>
<dbReference type="RefSeq" id="XP_064711595.1">
    <property type="nucleotide sequence ID" value="XM_064843735.1"/>
</dbReference>
<feature type="domain" description="Saccharopine dehydrogenase NADP binding" evidence="2">
    <location>
        <begin position="10"/>
        <end position="140"/>
    </location>
</feature>
<reference evidence="3 4" key="1">
    <citation type="submission" date="2023-08" db="EMBL/GenBank/DDBJ databases">
        <title>Black Yeasts Isolated from many extreme environments.</title>
        <authorList>
            <person name="Coleine C."/>
            <person name="Stajich J.E."/>
            <person name="Selbmann L."/>
        </authorList>
    </citation>
    <scope>NUCLEOTIDE SEQUENCE [LARGE SCALE GENOMIC DNA]</scope>
    <source>
        <strain evidence="3 4">CCFEE 5792</strain>
    </source>
</reference>
<dbReference type="GO" id="GO:0005811">
    <property type="term" value="C:lipid droplet"/>
    <property type="evidence" value="ECO:0007669"/>
    <property type="project" value="TreeGrafter"/>
</dbReference>
<dbReference type="Pfam" id="PF03435">
    <property type="entry name" value="Sacchrp_dh_NADP"/>
    <property type="match status" value="1"/>
</dbReference>
<accession>A0AAV9NQC3</accession>
<dbReference type="EMBL" id="JAVRRD010000001">
    <property type="protein sequence ID" value="KAK5064271.1"/>
    <property type="molecule type" value="Genomic_DNA"/>
</dbReference>
<evidence type="ECO:0000256" key="1">
    <source>
        <dbReference type="ARBA" id="ARBA00038048"/>
    </source>
</evidence>
<dbReference type="AlphaFoldDB" id="A0AAV9NQC3"/>
<dbReference type="SUPFAM" id="SSF51735">
    <property type="entry name" value="NAD(P)-binding Rossmann-fold domains"/>
    <property type="match status" value="1"/>
</dbReference>
<evidence type="ECO:0000259" key="2">
    <source>
        <dbReference type="Pfam" id="PF03435"/>
    </source>
</evidence>
<keyword evidence="4" id="KW-1185">Reference proteome</keyword>
<dbReference type="InterPro" id="IPR005097">
    <property type="entry name" value="Sacchrp_dh_NADP-bd"/>
</dbReference>
<sequence>MRSYTRQYDVALLGATGFTATLVAQVFAATLTSEIRWLIAGRNYDKLRGLLEKLRKLNPEGPVPDIQSIDVVNDNLTELARSTKVIVNAIGPYTRYGRPVVEACAANGTSYVDFSTETPWIEEMILIYHDLARENHATIIPAIGNSSSPSALIALLLADQYRILHGNDVREIVSCYGMKINGMSGGSLSSVVDVVDTYGIRHLLSPNPYRLCPSKETKLSQTPTSIPFLGHIKDPILGHLATSFTAPGNEAIVNRSQHPQQSIAQHPSFIYKEYMPATSTLQAIAIHMLTKLGILMLALRPFRTLLNRLKPASGSGPSAEITRTEKLAITAVARGEDGKELVAEYIYNGPMYYHTAILGTAAVAVLLELWRGTDRDDSGGDAGQRRDPDMSGILTPSCLGMPFVERLRAAGVKFDVLV</sequence>
<name>A0AAV9NQC3_9EURO</name>
<dbReference type="Gene3D" id="3.40.50.720">
    <property type="entry name" value="NAD(P)-binding Rossmann-like Domain"/>
    <property type="match status" value="1"/>
</dbReference>
<gene>
    <name evidence="3" type="ORF">LTR84_000104</name>
</gene>
<comment type="similarity">
    <text evidence="1">Belongs to the saccharopine dehydrogenase family.</text>
</comment>